<evidence type="ECO:0000313" key="4">
    <source>
        <dbReference type="Proteomes" id="UP001218218"/>
    </source>
</evidence>
<dbReference type="Proteomes" id="UP001218218">
    <property type="component" value="Unassembled WGS sequence"/>
</dbReference>
<dbReference type="PANTHER" id="PTHR10039:SF14">
    <property type="entry name" value="NACHT DOMAIN-CONTAINING PROTEIN"/>
    <property type="match status" value="1"/>
</dbReference>
<dbReference type="InterPro" id="IPR027417">
    <property type="entry name" value="P-loop_NTPase"/>
</dbReference>
<evidence type="ECO:0000259" key="2">
    <source>
        <dbReference type="Pfam" id="PF24883"/>
    </source>
</evidence>
<sequence>MSLVDRLHNASRVHISGGTFTQVAGHHNEYHVAGNLVQPQGENGITILTRNISGGSFHNSEQRFPPPQCHPDTRIAVQNMIHAWADEGGQASSVMWLYGPAGAGKSAVAQTMAEKWAAEDALAAAFFFARWRAGGSSGKSLFPTIAYQLALQIPKLRTVIGMAVEADPAICNKTIEDQARVLLVNPFEQLDIGAEKPYLANVDGLDECDDKLMQNRIVTIIFRMLVEDHLPIRFLICSRPEPNIRETFDSLPPNAQFRRLMLDESFNPSRDILHYLRDRFSEILQRRLPNHSKAGASWPLERDLESLVQKASGQFIYAATVIKFVDNEYCNPVKQLELVLSLSASQTNTAVFADLDALYTFILTTNPNVTLLVRMLGSFFATAEEGRCVSFLDAFLGLVHGSVRLALRGLHSILFIPNSDDRRIRLYHTSIQDFLFNPTRAGIFFVDIYKHHEDSAWRCFSIIQDSVEDPARNSPAVTSYAQRRWVHHPLSRLVQNSQIRKCLQSCRDALDSAKLKVFCQDATSMTLRFLAIINFLKSFEPPLNFPSANAYPFQYNSYDDDDLNDTWCTLIRTLFDPIPEVLGLYTASSVEVDCYGLKWPYIQSYLGLIIRRLSWSERQLTTSNNCDKIWRFVLGSPFPTIRLRTAEIALRLLGYRTTELRPMITHYKVSYGWLVPYIRPPRHDTHWYFASQWCRCLIQAPPVPELLDTFRQMVEDTFWIQAHEFDRRGLLIWLNNFGAKADRLIRLVESQPDNLRAVDNGREL</sequence>
<keyword evidence="4" id="KW-1185">Reference proteome</keyword>
<dbReference type="AlphaFoldDB" id="A0AAD7EGF2"/>
<proteinExistence type="predicted"/>
<evidence type="ECO:0000256" key="1">
    <source>
        <dbReference type="ARBA" id="ARBA00022737"/>
    </source>
</evidence>
<evidence type="ECO:0000313" key="3">
    <source>
        <dbReference type="EMBL" id="KAJ7322867.1"/>
    </source>
</evidence>
<accession>A0AAD7EGF2</accession>
<dbReference type="SUPFAM" id="SSF52540">
    <property type="entry name" value="P-loop containing nucleoside triphosphate hydrolases"/>
    <property type="match status" value="1"/>
</dbReference>
<protein>
    <recommendedName>
        <fullName evidence="2">Nephrocystin 3-like N-terminal domain-containing protein</fullName>
    </recommendedName>
</protein>
<dbReference type="Pfam" id="PF24883">
    <property type="entry name" value="NPHP3_N"/>
    <property type="match status" value="1"/>
</dbReference>
<gene>
    <name evidence="3" type="ORF">DFH08DRAFT_888121</name>
</gene>
<name>A0AAD7EGF2_9AGAR</name>
<dbReference type="PANTHER" id="PTHR10039">
    <property type="entry name" value="AMELOGENIN"/>
    <property type="match status" value="1"/>
</dbReference>
<organism evidence="3 4">
    <name type="scientific">Mycena albidolilacea</name>
    <dbReference type="NCBI Taxonomy" id="1033008"/>
    <lineage>
        <taxon>Eukaryota</taxon>
        <taxon>Fungi</taxon>
        <taxon>Dikarya</taxon>
        <taxon>Basidiomycota</taxon>
        <taxon>Agaricomycotina</taxon>
        <taxon>Agaricomycetes</taxon>
        <taxon>Agaricomycetidae</taxon>
        <taxon>Agaricales</taxon>
        <taxon>Marasmiineae</taxon>
        <taxon>Mycenaceae</taxon>
        <taxon>Mycena</taxon>
    </lineage>
</organism>
<dbReference type="EMBL" id="JARIHO010000048">
    <property type="protein sequence ID" value="KAJ7322867.1"/>
    <property type="molecule type" value="Genomic_DNA"/>
</dbReference>
<dbReference type="Gene3D" id="3.40.50.300">
    <property type="entry name" value="P-loop containing nucleotide triphosphate hydrolases"/>
    <property type="match status" value="1"/>
</dbReference>
<comment type="caution">
    <text evidence="3">The sequence shown here is derived from an EMBL/GenBank/DDBJ whole genome shotgun (WGS) entry which is preliminary data.</text>
</comment>
<feature type="domain" description="Nephrocystin 3-like N-terminal" evidence="2">
    <location>
        <begin position="81"/>
        <end position="239"/>
    </location>
</feature>
<reference evidence="3" key="1">
    <citation type="submission" date="2023-03" db="EMBL/GenBank/DDBJ databases">
        <title>Massive genome expansion in bonnet fungi (Mycena s.s.) driven by repeated elements and novel gene families across ecological guilds.</title>
        <authorList>
            <consortium name="Lawrence Berkeley National Laboratory"/>
            <person name="Harder C.B."/>
            <person name="Miyauchi S."/>
            <person name="Viragh M."/>
            <person name="Kuo A."/>
            <person name="Thoen E."/>
            <person name="Andreopoulos B."/>
            <person name="Lu D."/>
            <person name="Skrede I."/>
            <person name="Drula E."/>
            <person name="Henrissat B."/>
            <person name="Morin E."/>
            <person name="Kohler A."/>
            <person name="Barry K."/>
            <person name="LaButti K."/>
            <person name="Morin E."/>
            <person name="Salamov A."/>
            <person name="Lipzen A."/>
            <person name="Mereny Z."/>
            <person name="Hegedus B."/>
            <person name="Baldrian P."/>
            <person name="Stursova M."/>
            <person name="Weitz H."/>
            <person name="Taylor A."/>
            <person name="Grigoriev I.V."/>
            <person name="Nagy L.G."/>
            <person name="Martin F."/>
            <person name="Kauserud H."/>
        </authorList>
    </citation>
    <scope>NUCLEOTIDE SEQUENCE</scope>
    <source>
        <strain evidence="3">CBHHK002</strain>
    </source>
</reference>
<keyword evidence="1" id="KW-0677">Repeat</keyword>
<dbReference type="InterPro" id="IPR056884">
    <property type="entry name" value="NPHP3-like_N"/>
</dbReference>